<dbReference type="Proteomes" id="UP000244906">
    <property type="component" value="Unassembled WGS sequence"/>
</dbReference>
<dbReference type="SUPFAM" id="SSF55961">
    <property type="entry name" value="Bet v1-like"/>
    <property type="match status" value="1"/>
</dbReference>
<gene>
    <name evidence="3" type="ORF">DC094_16960</name>
</gene>
<evidence type="ECO:0000259" key="2">
    <source>
        <dbReference type="PROSITE" id="PS50848"/>
    </source>
</evidence>
<dbReference type="PROSITE" id="PS50848">
    <property type="entry name" value="START"/>
    <property type="match status" value="1"/>
</dbReference>
<feature type="chain" id="PRO_5015869059" description="START domain-containing protein" evidence="1">
    <location>
        <begin position="24"/>
        <end position="255"/>
    </location>
</feature>
<proteinExistence type="predicted"/>
<dbReference type="EMBL" id="QDDL01000008">
    <property type="protein sequence ID" value="PVZ66384.1"/>
    <property type="molecule type" value="Genomic_DNA"/>
</dbReference>
<feature type="domain" description="START" evidence="2">
    <location>
        <begin position="36"/>
        <end position="220"/>
    </location>
</feature>
<dbReference type="OrthoDB" id="5734556at2"/>
<evidence type="ECO:0000313" key="4">
    <source>
        <dbReference type="Proteomes" id="UP000244906"/>
    </source>
</evidence>
<dbReference type="RefSeq" id="WP_116688303.1">
    <property type="nucleotide sequence ID" value="NZ_CAWNYD010000008.1"/>
</dbReference>
<reference evidence="3 4" key="1">
    <citation type="submission" date="2018-04" db="EMBL/GenBank/DDBJ databases">
        <title>Thalassorhabdus spongiae gen. nov., sp. nov., isolated from a marine sponge in South-West Iceland.</title>
        <authorList>
            <person name="Knobloch S."/>
            <person name="Daussin A."/>
            <person name="Johannsson R."/>
            <person name="Marteinsson V.T."/>
        </authorList>
    </citation>
    <scope>NUCLEOTIDE SEQUENCE [LARGE SCALE GENOMIC DNA]</scope>
    <source>
        <strain evidence="3 4">Hp12</strain>
    </source>
</reference>
<dbReference type="AlphaFoldDB" id="A0A2V1GXL5"/>
<sequence>MLKIITKALLIGLLAMPIVSVKAASVQAEEKEQGSWQLRKQQDGITVFVRGTEKVGGLKEFKGIALMKARMETVAELMRDIPAATQWMADTEVADVIHATDDYNYRVHNVTSMPWPVSDREMVVDISVEMNYPKGRADIHMNALDPAPYSDLLDGDRVYMDSSHVVYTLQYIDREHTQVTYFASLNIGGSVPAYLGNLVIVDIPFTTLGNMRKMLKKPKYIEAGKQSVDRLKIEQALLEHPLTEQSAAQPTNNKE</sequence>
<dbReference type="PIRSF" id="PIRSF039033">
    <property type="entry name" value="START_dom"/>
    <property type="match status" value="1"/>
</dbReference>
<accession>A0A2V1GXL5</accession>
<name>A0A2V1GXL5_9GAMM</name>
<evidence type="ECO:0000313" key="3">
    <source>
        <dbReference type="EMBL" id="PVZ66384.1"/>
    </source>
</evidence>
<protein>
    <recommendedName>
        <fullName evidence="2">START domain-containing protein</fullName>
    </recommendedName>
</protein>
<dbReference type="InterPro" id="IPR002913">
    <property type="entry name" value="START_lipid-bd_dom"/>
</dbReference>
<comment type="caution">
    <text evidence="3">The sequence shown here is derived from an EMBL/GenBank/DDBJ whole genome shotgun (WGS) entry which is preliminary data.</text>
</comment>
<keyword evidence="1" id="KW-0732">Signal</keyword>
<keyword evidence="4" id="KW-1185">Reference proteome</keyword>
<dbReference type="Gene3D" id="3.30.530.20">
    <property type="match status" value="1"/>
</dbReference>
<dbReference type="InterPro" id="IPR028347">
    <property type="entry name" value="START_dom_prot"/>
</dbReference>
<organism evidence="3 4">
    <name type="scientific">Pelagibaculum spongiae</name>
    <dbReference type="NCBI Taxonomy" id="2080658"/>
    <lineage>
        <taxon>Bacteria</taxon>
        <taxon>Pseudomonadati</taxon>
        <taxon>Pseudomonadota</taxon>
        <taxon>Gammaproteobacteria</taxon>
        <taxon>Oceanospirillales</taxon>
        <taxon>Pelagibaculum</taxon>
    </lineage>
</organism>
<dbReference type="GO" id="GO:0008289">
    <property type="term" value="F:lipid binding"/>
    <property type="evidence" value="ECO:0007669"/>
    <property type="project" value="InterPro"/>
</dbReference>
<dbReference type="InterPro" id="IPR023393">
    <property type="entry name" value="START-like_dom_sf"/>
</dbReference>
<feature type="signal peptide" evidence="1">
    <location>
        <begin position="1"/>
        <end position="23"/>
    </location>
</feature>
<evidence type="ECO:0000256" key="1">
    <source>
        <dbReference type="SAM" id="SignalP"/>
    </source>
</evidence>